<keyword evidence="1" id="KW-1133">Transmembrane helix</keyword>
<evidence type="ECO:0000313" key="3">
    <source>
        <dbReference type="Proteomes" id="UP001175211"/>
    </source>
</evidence>
<dbReference type="RefSeq" id="XP_060332474.1">
    <property type="nucleotide sequence ID" value="XM_060472713.1"/>
</dbReference>
<evidence type="ECO:0000256" key="1">
    <source>
        <dbReference type="SAM" id="Phobius"/>
    </source>
</evidence>
<organism evidence="2 3">
    <name type="scientific">Armillaria tabescens</name>
    <name type="common">Ringless honey mushroom</name>
    <name type="synonym">Agaricus tabescens</name>
    <dbReference type="NCBI Taxonomy" id="1929756"/>
    <lineage>
        <taxon>Eukaryota</taxon>
        <taxon>Fungi</taxon>
        <taxon>Dikarya</taxon>
        <taxon>Basidiomycota</taxon>
        <taxon>Agaricomycotina</taxon>
        <taxon>Agaricomycetes</taxon>
        <taxon>Agaricomycetidae</taxon>
        <taxon>Agaricales</taxon>
        <taxon>Marasmiineae</taxon>
        <taxon>Physalacriaceae</taxon>
        <taxon>Desarmillaria</taxon>
    </lineage>
</organism>
<protein>
    <submittedName>
        <fullName evidence="2">Uncharacterized protein</fullName>
    </submittedName>
</protein>
<evidence type="ECO:0000313" key="2">
    <source>
        <dbReference type="EMBL" id="KAK0460435.1"/>
    </source>
</evidence>
<gene>
    <name evidence="2" type="ORF">EV420DRAFT_1532183</name>
</gene>
<accession>A0AA39N7G1</accession>
<name>A0AA39N7G1_ARMTA</name>
<dbReference type="GeneID" id="85356261"/>
<keyword evidence="3" id="KW-1185">Reference proteome</keyword>
<dbReference type="Proteomes" id="UP001175211">
    <property type="component" value="Unassembled WGS sequence"/>
</dbReference>
<proteinExistence type="predicted"/>
<comment type="caution">
    <text evidence="2">The sequence shown here is derived from an EMBL/GenBank/DDBJ whole genome shotgun (WGS) entry which is preliminary data.</text>
</comment>
<keyword evidence="1" id="KW-0472">Membrane</keyword>
<sequence length="55" mass="6111">MIGFIVLDAVDVSKTGIQYFGSFLLCLGAFTPSTIFHVWHNSMHLTSDVLSIRHS</sequence>
<dbReference type="EMBL" id="JAUEPS010000012">
    <property type="protein sequence ID" value="KAK0460435.1"/>
    <property type="molecule type" value="Genomic_DNA"/>
</dbReference>
<feature type="transmembrane region" description="Helical" evidence="1">
    <location>
        <begin position="17"/>
        <end position="39"/>
    </location>
</feature>
<reference evidence="2" key="1">
    <citation type="submission" date="2023-06" db="EMBL/GenBank/DDBJ databases">
        <authorList>
            <consortium name="Lawrence Berkeley National Laboratory"/>
            <person name="Ahrendt S."/>
            <person name="Sahu N."/>
            <person name="Indic B."/>
            <person name="Wong-Bajracharya J."/>
            <person name="Merenyi Z."/>
            <person name="Ke H.-M."/>
            <person name="Monk M."/>
            <person name="Kocsube S."/>
            <person name="Drula E."/>
            <person name="Lipzen A."/>
            <person name="Balint B."/>
            <person name="Henrissat B."/>
            <person name="Andreopoulos B."/>
            <person name="Martin F.M."/>
            <person name="Harder C.B."/>
            <person name="Rigling D."/>
            <person name="Ford K.L."/>
            <person name="Foster G.D."/>
            <person name="Pangilinan J."/>
            <person name="Papanicolaou A."/>
            <person name="Barry K."/>
            <person name="LaButti K."/>
            <person name="Viragh M."/>
            <person name="Koriabine M."/>
            <person name="Yan M."/>
            <person name="Riley R."/>
            <person name="Champramary S."/>
            <person name="Plett K.L."/>
            <person name="Tsai I.J."/>
            <person name="Slot J."/>
            <person name="Sipos G."/>
            <person name="Plett J."/>
            <person name="Nagy L.G."/>
            <person name="Grigoriev I.V."/>
        </authorList>
    </citation>
    <scope>NUCLEOTIDE SEQUENCE</scope>
    <source>
        <strain evidence="2">CCBAS 213</strain>
    </source>
</reference>
<dbReference type="AlphaFoldDB" id="A0AA39N7G1"/>
<keyword evidence="1" id="KW-0812">Transmembrane</keyword>